<dbReference type="PANTHER" id="PTHR48049">
    <property type="entry name" value="GLYCOSYLTRANSFERASE"/>
    <property type="match status" value="1"/>
</dbReference>
<dbReference type="OrthoDB" id="5835829at2759"/>
<reference evidence="5" key="1">
    <citation type="submission" date="2016-06" db="EMBL/GenBank/DDBJ databases">
        <title>Parallel loss of symbiosis genes in relatives of nitrogen-fixing non-legume Parasponia.</title>
        <authorList>
            <person name="Van Velzen R."/>
            <person name="Holmer R."/>
            <person name="Bu F."/>
            <person name="Rutten L."/>
            <person name="Van Zeijl A."/>
            <person name="Liu W."/>
            <person name="Santuari L."/>
            <person name="Cao Q."/>
            <person name="Sharma T."/>
            <person name="Shen D."/>
            <person name="Roswanjaya Y."/>
            <person name="Wardhani T."/>
            <person name="Kalhor M.S."/>
            <person name="Jansen J."/>
            <person name="Van den Hoogen J."/>
            <person name="Gungor B."/>
            <person name="Hartog M."/>
            <person name="Hontelez J."/>
            <person name="Verver J."/>
            <person name="Yang W.-C."/>
            <person name="Schijlen E."/>
            <person name="Repin R."/>
            <person name="Schilthuizen M."/>
            <person name="Schranz E."/>
            <person name="Heidstra R."/>
            <person name="Miyata K."/>
            <person name="Fedorova E."/>
            <person name="Kohlen W."/>
            <person name="Bisseling T."/>
            <person name="Smit S."/>
            <person name="Geurts R."/>
        </authorList>
    </citation>
    <scope>NUCLEOTIDE SEQUENCE [LARGE SCALE GENOMIC DNA]</scope>
    <source>
        <strain evidence="5">cv. WU1-14</strain>
    </source>
</reference>
<keyword evidence="3 4" id="KW-0808">Transferase</keyword>
<dbReference type="FunFam" id="3.40.50.2000:FF:000087">
    <property type="entry name" value="Glycosyltransferase"/>
    <property type="match status" value="1"/>
</dbReference>
<dbReference type="Gene3D" id="3.40.50.2000">
    <property type="entry name" value="Glycogen Phosphorylase B"/>
    <property type="match status" value="2"/>
</dbReference>
<keyword evidence="5" id="KW-1185">Reference proteome</keyword>
<feature type="non-terminal residue" evidence="4">
    <location>
        <position position="1"/>
    </location>
</feature>
<keyword evidence="2" id="KW-0328">Glycosyltransferase</keyword>
<protein>
    <submittedName>
        <fullName evidence="4">UDP-glucuronosyl/UDP-glucosyltransferase</fullName>
    </submittedName>
</protein>
<dbReference type="InterPro" id="IPR002213">
    <property type="entry name" value="UDP_glucos_trans"/>
</dbReference>
<gene>
    <name evidence="4" type="ORF">PanWU01x14_289380</name>
</gene>
<evidence type="ECO:0000256" key="3">
    <source>
        <dbReference type="ARBA" id="ARBA00022679"/>
    </source>
</evidence>
<dbReference type="InterPro" id="IPR050481">
    <property type="entry name" value="UDP-glycosyltransf_plant"/>
</dbReference>
<evidence type="ECO:0000256" key="2">
    <source>
        <dbReference type="ARBA" id="ARBA00022676"/>
    </source>
</evidence>
<evidence type="ECO:0000256" key="1">
    <source>
        <dbReference type="ARBA" id="ARBA00009995"/>
    </source>
</evidence>
<dbReference type="STRING" id="3476.A0A2P5AY70"/>
<comment type="caution">
    <text evidence="4">The sequence shown here is derived from an EMBL/GenBank/DDBJ whole genome shotgun (WGS) entry which is preliminary data.</text>
</comment>
<dbReference type="Proteomes" id="UP000237105">
    <property type="component" value="Unassembled WGS sequence"/>
</dbReference>
<dbReference type="FunFam" id="3.40.50.2000:FF:000037">
    <property type="entry name" value="Glycosyltransferase"/>
    <property type="match status" value="1"/>
</dbReference>
<organism evidence="4 5">
    <name type="scientific">Parasponia andersonii</name>
    <name type="common">Sponia andersonii</name>
    <dbReference type="NCBI Taxonomy" id="3476"/>
    <lineage>
        <taxon>Eukaryota</taxon>
        <taxon>Viridiplantae</taxon>
        <taxon>Streptophyta</taxon>
        <taxon>Embryophyta</taxon>
        <taxon>Tracheophyta</taxon>
        <taxon>Spermatophyta</taxon>
        <taxon>Magnoliopsida</taxon>
        <taxon>eudicotyledons</taxon>
        <taxon>Gunneridae</taxon>
        <taxon>Pentapetalae</taxon>
        <taxon>rosids</taxon>
        <taxon>fabids</taxon>
        <taxon>Rosales</taxon>
        <taxon>Cannabaceae</taxon>
        <taxon>Parasponia</taxon>
    </lineage>
</organism>
<dbReference type="AlphaFoldDB" id="A0A2P5AY70"/>
<evidence type="ECO:0000313" key="4">
    <source>
        <dbReference type="EMBL" id="PON41493.1"/>
    </source>
</evidence>
<name>A0A2P5AY70_PARAD</name>
<dbReference type="Pfam" id="PF00201">
    <property type="entry name" value="UDPGT"/>
    <property type="match status" value="1"/>
</dbReference>
<dbReference type="GO" id="GO:0035251">
    <property type="term" value="F:UDP-glucosyltransferase activity"/>
    <property type="evidence" value="ECO:0007669"/>
    <property type="project" value="InterPro"/>
</dbReference>
<dbReference type="PANTHER" id="PTHR48049:SF34">
    <property type="entry name" value="UDP-GLYCOSYLTRANSFERASE 79B30-LIKE"/>
    <property type="match status" value="1"/>
</dbReference>
<dbReference type="SUPFAM" id="SSF53756">
    <property type="entry name" value="UDP-Glycosyltransferase/glycogen phosphorylase"/>
    <property type="match status" value="1"/>
</dbReference>
<proteinExistence type="inferred from homology"/>
<dbReference type="EMBL" id="JXTB01000414">
    <property type="protein sequence ID" value="PON41493.1"/>
    <property type="molecule type" value="Genomic_DNA"/>
</dbReference>
<dbReference type="CDD" id="cd03784">
    <property type="entry name" value="GT1_Gtf-like"/>
    <property type="match status" value="1"/>
</dbReference>
<evidence type="ECO:0000313" key="5">
    <source>
        <dbReference type="Proteomes" id="UP000237105"/>
    </source>
</evidence>
<accession>A0A2P5AY70</accession>
<sequence>VILTRILDIYCHSLNPEELVNNNMFTDFFTGNSLSMAKAPSSLHIAMYPWFALGHFTPFLLLSNKLAQKGHTISFFIPTKSQTKVEHLNHFPDLITFVPINVPHVDGLPSGAETTHDVHRSLFPLIMTAMDRTEPEVELLLRHLKPHFIFFDFLHWIPNLARRLGIKSLAYITGGAVFVSYVLSPARERQLDVGRELSEADFMRPPLGCPDSSSFEIHLHEARGFLRFWSMKFGSDILFRHRLITCLSECDALGFRACREIDGPFLDYLETQFRKPLLISGPLLPNPGTTLDEKWVNWLGGFNRASVVYCAFGSEATLREDQFKELVLGLELSGLPFLAALRPPSGVESIEKALPDGFRERVGGRGVVHEGWVQQPQILEHPSVGCFVTHCGCGSLTEGLVNQCELVMIPHFLDQSYNARLIGNSLKVGIEAKKDEEDGLFSKESVCKAIRTVMEEDNEFGREVRANHAKLRKLLRRTEIESSYIDDFSQKLQNLILPG</sequence>
<comment type="similarity">
    <text evidence="1">Belongs to the UDP-glycosyltransferase family.</text>
</comment>